<gene>
    <name evidence="4" type="ORF">DFO67_11612</name>
    <name evidence="3" type="ORF">SAMN04487959_10396</name>
</gene>
<name>A0A1I2ZG18_9GAMM</name>
<dbReference type="RefSeq" id="WP_092843881.1">
    <property type="nucleotide sequence ID" value="NZ_FOPY01000003.1"/>
</dbReference>
<dbReference type="AlphaFoldDB" id="A0A1I2ZG18"/>
<evidence type="ECO:0000256" key="1">
    <source>
        <dbReference type="ARBA" id="ARBA00008791"/>
    </source>
</evidence>
<dbReference type="Proteomes" id="UP000294489">
    <property type="component" value="Unassembled WGS sequence"/>
</dbReference>
<reference evidence="4 6" key="2">
    <citation type="submission" date="2019-03" db="EMBL/GenBank/DDBJ databases">
        <title>Freshwater and sediment microbial communities from various areas in North America, analyzing microbe dynamics in response to fracking.</title>
        <authorList>
            <person name="Lamendella R."/>
        </authorList>
    </citation>
    <scope>NUCLEOTIDE SEQUENCE [LARGE SCALE GENOMIC DNA]</scope>
    <source>
        <strain evidence="4 6">6_TX</strain>
    </source>
</reference>
<dbReference type="EMBL" id="FOPY01000003">
    <property type="protein sequence ID" value="SFH36674.1"/>
    <property type="molecule type" value="Genomic_DNA"/>
</dbReference>
<dbReference type="OrthoDB" id="5795499at2"/>
<dbReference type="SUPFAM" id="SSF52402">
    <property type="entry name" value="Adenine nucleotide alpha hydrolases-like"/>
    <property type="match status" value="1"/>
</dbReference>
<dbReference type="PANTHER" id="PTHR46268">
    <property type="entry name" value="STRESS RESPONSE PROTEIN NHAX"/>
    <property type="match status" value="1"/>
</dbReference>
<reference evidence="3 5" key="1">
    <citation type="submission" date="2016-10" db="EMBL/GenBank/DDBJ databases">
        <authorList>
            <person name="de Groot N.N."/>
        </authorList>
    </citation>
    <scope>NUCLEOTIDE SEQUENCE [LARGE SCALE GENOMIC DNA]</scope>
    <source>
        <strain evidence="3 5">CGMCC 1.6848</strain>
    </source>
</reference>
<proteinExistence type="inferred from homology"/>
<keyword evidence="5" id="KW-1185">Reference proteome</keyword>
<evidence type="ECO:0000313" key="3">
    <source>
        <dbReference type="EMBL" id="SFH36674.1"/>
    </source>
</evidence>
<feature type="domain" description="UspA" evidence="2">
    <location>
        <begin position="1"/>
        <end position="146"/>
    </location>
</feature>
<protein>
    <submittedName>
        <fullName evidence="4">Nucleotide-binding universal stress UspA family protein</fullName>
    </submittedName>
    <submittedName>
        <fullName evidence="3">Nucleotide-binding universal stress protein, UspA family</fullName>
    </submittedName>
</protein>
<dbReference type="PANTHER" id="PTHR46268:SF6">
    <property type="entry name" value="UNIVERSAL STRESS PROTEIN UP12"/>
    <property type="match status" value="1"/>
</dbReference>
<dbReference type="Gene3D" id="3.40.50.620">
    <property type="entry name" value="HUPs"/>
    <property type="match status" value="1"/>
</dbReference>
<dbReference type="STRING" id="442341.SAMN04487959_10396"/>
<dbReference type="Pfam" id="PF00582">
    <property type="entry name" value="Usp"/>
    <property type="match status" value="1"/>
</dbReference>
<evidence type="ECO:0000313" key="5">
    <source>
        <dbReference type="Proteomes" id="UP000199040"/>
    </source>
</evidence>
<organism evidence="3 5">
    <name type="scientific">Modicisalibacter xianhensis</name>
    <dbReference type="NCBI Taxonomy" id="442341"/>
    <lineage>
        <taxon>Bacteria</taxon>
        <taxon>Pseudomonadati</taxon>
        <taxon>Pseudomonadota</taxon>
        <taxon>Gammaproteobacteria</taxon>
        <taxon>Oceanospirillales</taxon>
        <taxon>Halomonadaceae</taxon>
        <taxon>Modicisalibacter</taxon>
    </lineage>
</organism>
<dbReference type="CDD" id="cd00293">
    <property type="entry name" value="USP-like"/>
    <property type="match status" value="1"/>
</dbReference>
<accession>A0A1I2ZG18</accession>
<evidence type="ECO:0000313" key="6">
    <source>
        <dbReference type="Proteomes" id="UP000294489"/>
    </source>
</evidence>
<dbReference type="InterPro" id="IPR014729">
    <property type="entry name" value="Rossmann-like_a/b/a_fold"/>
</dbReference>
<comment type="similarity">
    <text evidence="1">Belongs to the universal stress protein A family.</text>
</comment>
<dbReference type="InterPro" id="IPR006016">
    <property type="entry name" value="UspA"/>
</dbReference>
<evidence type="ECO:0000313" key="4">
    <source>
        <dbReference type="EMBL" id="TDX26170.1"/>
    </source>
</evidence>
<evidence type="ECO:0000259" key="2">
    <source>
        <dbReference type="Pfam" id="PF00582"/>
    </source>
</evidence>
<dbReference type="PRINTS" id="PR01438">
    <property type="entry name" value="UNVRSLSTRESS"/>
</dbReference>
<dbReference type="Proteomes" id="UP000199040">
    <property type="component" value="Unassembled WGS sequence"/>
</dbReference>
<dbReference type="InterPro" id="IPR006015">
    <property type="entry name" value="Universal_stress_UspA"/>
</dbReference>
<sequence>MYQTLLVPVDGSENARHALAIACKLAIQDRARVHILHIPETLSHDTRLIWGAGSVLMDAPQDEVERAGKKIAEGARQEATEHGVTDVDVSIQQGDPARVILEQANLLGVDAVVMGSRGLSDIAGLVVGSVSHKVSHAADCEVITVHRP</sequence>
<dbReference type="EMBL" id="SOEC01000016">
    <property type="protein sequence ID" value="TDX26170.1"/>
    <property type="molecule type" value="Genomic_DNA"/>
</dbReference>